<gene>
    <name evidence="14" type="primary">lolB</name>
    <name evidence="14" type="ORF">INR99_07675</name>
</gene>
<comment type="subcellular location">
    <subcellularLocation>
        <location evidence="1">Cell outer membrane</location>
        <topology evidence="1">Lipid-anchor</topology>
    </subcellularLocation>
</comment>
<keyword evidence="9" id="KW-0564">Palmitate</keyword>
<keyword evidence="8" id="KW-0472">Membrane</keyword>
<reference evidence="14 15" key="1">
    <citation type="submission" date="2020-10" db="EMBL/GenBank/DDBJ databases">
        <title>The genome sequence of Chitinilyticum litopenaei 4Y14.</title>
        <authorList>
            <person name="Liu Y."/>
        </authorList>
    </citation>
    <scope>NUCLEOTIDE SEQUENCE [LARGE SCALE GENOMIC DNA]</scope>
    <source>
        <strain evidence="14 15">4Y14</strain>
    </source>
</reference>
<dbReference type="InterPro" id="IPR004565">
    <property type="entry name" value="OM_lipoprot_LolB"/>
</dbReference>
<dbReference type="EMBL" id="JADFUA010000003">
    <property type="protein sequence ID" value="MBE9609225.1"/>
    <property type="molecule type" value="Genomic_DNA"/>
</dbReference>
<evidence type="ECO:0000256" key="8">
    <source>
        <dbReference type="ARBA" id="ARBA00023136"/>
    </source>
</evidence>
<keyword evidence="11" id="KW-0998">Cell outer membrane</keyword>
<evidence type="ECO:0000256" key="13">
    <source>
        <dbReference type="SAM" id="SignalP"/>
    </source>
</evidence>
<dbReference type="InterPro" id="IPR029046">
    <property type="entry name" value="LolA/LolB/LppX"/>
</dbReference>
<keyword evidence="6 13" id="KW-0732">Signal</keyword>
<keyword evidence="15" id="KW-1185">Reference proteome</keyword>
<proteinExistence type="inferred from homology"/>
<comment type="subunit">
    <text evidence="3">Monomer.</text>
</comment>
<evidence type="ECO:0000256" key="2">
    <source>
        <dbReference type="ARBA" id="ARBA00009696"/>
    </source>
</evidence>
<evidence type="ECO:0000256" key="10">
    <source>
        <dbReference type="ARBA" id="ARBA00023186"/>
    </source>
</evidence>
<keyword evidence="5" id="KW-0813">Transport</keyword>
<dbReference type="Gene3D" id="2.50.20.10">
    <property type="entry name" value="Lipoprotein localisation LolA/LolB/LppX"/>
    <property type="match status" value="1"/>
</dbReference>
<keyword evidence="7" id="KW-0653">Protein transport</keyword>
<dbReference type="RefSeq" id="WP_194115735.1">
    <property type="nucleotide sequence ID" value="NZ_JADFUA010000003.1"/>
</dbReference>
<evidence type="ECO:0000256" key="5">
    <source>
        <dbReference type="ARBA" id="ARBA00022448"/>
    </source>
</evidence>
<feature type="chain" id="PRO_5035264790" description="Outer-membrane lipoprotein LolB" evidence="13">
    <location>
        <begin position="18"/>
        <end position="192"/>
    </location>
</feature>
<comment type="similarity">
    <text evidence="2">Belongs to the LolB family.</text>
</comment>
<keyword evidence="12 14" id="KW-0449">Lipoprotein</keyword>
<dbReference type="AlphaFoldDB" id="A0A8J7FKC4"/>
<dbReference type="NCBIfam" id="TIGR00548">
    <property type="entry name" value="lolB"/>
    <property type="match status" value="1"/>
</dbReference>
<evidence type="ECO:0000313" key="14">
    <source>
        <dbReference type="EMBL" id="MBE9609225.1"/>
    </source>
</evidence>
<evidence type="ECO:0000256" key="4">
    <source>
        <dbReference type="ARBA" id="ARBA00016202"/>
    </source>
</evidence>
<evidence type="ECO:0000256" key="7">
    <source>
        <dbReference type="ARBA" id="ARBA00022927"/>
    </source>
</evidence>
<protein>
    <recommendedName>
        <fullName evidence="4">Outer-membrane lipoprotein LolB</fullName>
    </recommendedName>
</protein>
<dbReference type="GO" id="GO:0009279">
    <property type="term" value="C:cell outer membrane"/>
    <property type="evidence" value="ECO:0007669"/>
    <property type="project" value="UniProtKB-SubCell"/>
</dbReference>
<keyword evidence="10" id="KW-0143">Chaperone</keyword>
<feature type="signal peptide" evidence="13">
    <location>
        <begin position="1"/>
        <end position="17"/>
    </location>
</feature>
<evidence type="ECO:0000256" key="6">
    <source>
        <dbReference type="ARBA" id="ARBA00022729"/>
    </source>
</evidence>
<evidence type="ECO:0000256" key="3">
    <source>
        <dbReference type="ARBA" id="ARBA00011245"/>
    </source>
</evidence>
<comment type="caution">
    <text evidence="14">The sequence shown here is derived from an EMBL/GenBank/DDBJ whole genome shotgun (WGS) entry which is preliminary data.</text>
</comment>
<organism evidence="14 15">
    <name type="scientific">Chitinilyticum piscinae</name>
    <dbReference type="NCBI Taxonomy" id="2866724"/>
    <lineage>
        <taxon>Bacteria</taxon>
        <taxon>Pseudomonadati</taxon>
        <taxon>Pseudomonadota</taxon>
        <taxon>Betaproteobacteria</taxon>
        <taxon>Neisseriales</taxon>
        <taxon>Chitinibacteraceae</taxon>
        <taxon>Chitinilyticum</taxon>
    </lineage>
</organism>
<evidence type="ECO:0000256" key="9">
    <source>
        <dbReference type="ARBA" id="ARBA00023139"/>
    </source>
</evidence>
<evidence type="ECO:0000256" key="11">
    <source>
        <dbReference type="ARBA" id="ARBA00023237"/>
    </source>
</evidence>
<evidence type="ECO:0000313" key="15">
    <source>
        <dbReference type="Proteomes" id="UP000604481"/>
    </source>
</evidence>
<evidence type="ECO:0000256" key="12">
    <source>
        <dbReference type="ARBA" id="ARBA00023288"/>
    </source>
</evidence>
<dbReference type="SUPFAM" id="SSF89392">
    <property type="entry name" value="Prokaryotic lipoproteins and lipoprotein localization factors"/>
    <property type="match status" value="1"/>
</dbReference>
<dbReference type="PROSITE" id="PS51257">
    <property type="entry name" value="PROKAR_LIPOPROTEIN"/>
    <property type="match status" value="1"/>
</dbReference>
<evidence type="ECO:0000256" key="1">
    <source>
        <dbReference type="ARBA" id="ARBA00004459"/>
    </source>
</evidence>
<accession>A0A8J7FKC4</accession>
<sequence>MREWLALFSVLVLAACAQLPSAPPSGYALSGKLSIRDARQSQQAMFGWQASAQEDRISIDSPLGQTLAALTIRYDDDGLPLSALFEQGGEMVQAADDPEALLKDLTGLSLPLEGLRWWLRGEVSPFTPAERHEQEGTVTLRQDGWTIEARDFRPLGKRQQPYRIQANRDDLQLRIVITDAIDNPTSELPSAP</sequence>
<dbReference type="Pfam" id="PF03550">
    <property type="entry name" value="LolB"/>
    <property type="match status" value="1"/>
</dbReference>
<dbReference type="CDD" id="cd16326">
    <property type="entry name" value="LolB"/>
    <property type="match status" value="1"/>
</dbReference>
<dbReference type="GO" id="GO:0015031">
    <property type="term" value="P:protein transport"/>
    <property type="evidence" value="ECO:0007669"/>
    <property type="project" value="UniProtKB-KW"/>
</dbReference>
<name>A0A8J7FKC4_9NEIS</name>
<dbReference type="Proteomes" id="UP000604481">
    <property type="component" value="Unassembled WGS sequence"/>
</dbReference>